<protein>
    <recommendedName>
        <fullName evidence="2">Invasin domain-containing protein</fullName>
    </recommendedName>
</protein>
<evidence type="ECO:0000313" key="3">
    <source>
        <dbReference type="EMBL" id="GAH93063.1"/>
    </source>
</evidence>
<dbReference type="InterPro" id="IPR013783">
    <property type="entry name" value="Ig-like_fold"/>
</dbReference>
<dbReference type="Gene3D" id="2.60.40.10">
    <property type="entry name" value="Immunoglobulins"/>
    <property type="match status" value="1"/>
</dbReference>
<name>X1LG02_9ZZZZ</name>
<organism evidence="3">
    <name type="scientific">marine sediment metagenome</name>
    <dbReference type="NCBI Taxonomy" id="412755"/>
    <lineage>
        <taxon>unclassified sequences</taxon>
        <taxon>metagenomes</taxon>
        <taxon>ecological metagenomes</taxon>
    </lineage>
</organism>
<dbReference type="Pfam" id="PF09134">
    <property type="entry name" value="Invasin_D3"/>
    <property type="match status" value="1"/>
</dbReference>
<sequence>MEKKGTKKKVYMVVVAIIAIVIVVWAVWLRGPKVAKIELSVEPSTLVADDKSTAVVTAKIFDAEDNPIPNRTVEFKLSYLYNGGRLKEDKVTTDKDGKASTAYTAGTKAAENQHLKKGCRGREILSQLQPLYHKVHIRQYPNASNQLHPWGLCLCSNRLPVSKNLCSSQYQPQLFLSCSLTSSSDNSSLLYW</sequence>
<evidence type="ECO:0000256" key="1">
    <source>
        <dbReference type="SAM" id="Phobius"/>
    </source>
</evidence>
<feature type="transmembrane region" description="Helical" evidence="1">
    <location>
        <begin position="12"/>
        <end position="29"/>
    </location>
</feature>
<gene>
    <name evidence="3" type="ORF">S06H3_06481</name>
</gene>
<feature type="domain" description="Invasin" evidence="2">
    <location>
        <begin position="34"/>
        <end position="112"/>
    </location>
</feature>
<keyword evidence="1" id="KW-1133">Transmembrane helix</keyword>
<dbReference type="InterPro" id="IPR015217">
    <property type="entry name" value="Invasin_dom_3"/>
</dbReference>
<dbReference type="EMBL" id="BARV01002524">
    <property type="protein sequence ID" value="GAH93063.1"/>
    <property type="molecule type" value="Genomic_DNA"/>
</dbReference>
<proteinExistence type="predicted"/>
<dbReference type="InterPro" id="IPR008964">
    <property type="entry name" value="Invasin/intimin_cell_adhesion"/>
</dbReference>
<dbReference type="SUPFAM" id="SSF49373">
    <property type="entry name" value="Invasin/intimin cell-adhesion fragments"/>
    <property type="match status" value="1"/>
</dbReference>
<reference evidence="3" key="1">
    <citation type="journal article" date="2014" name="Front. Microbiol.">
        <title>High frequency of phylogenetically diverse reductive dehalogenase-homologous genes in deep subseafloor sedimentary metagenomes.</title>
        <authorList>
            <person name="Kawai M."/>
            <person name="Futagami T."/>
            <person name="Toyoda A."/>
            <person name="Takaki Y."/>
            <person name="Nishi S."/>
            <person name="Hori S."/>
            <person name="Arai W."/>
            <person name="Tsubouchi T."/>
            <person name="Morono Y."/>
            <person name="Uchiyama I."/>
            <person name="Ito T."/>
            <person name="Fujiyama A."/>
            <person name="Inagaki F."/>
            <person name="Takami H."/>
        </authorList>
    </citation>
    <scope>NUCLEOTIDE SEQUENCE</scope>
    <source>
        <strain evidence="3">Expedition CK06-06</strain>
    </source>
</reference>
<accession>X1LG02</accession>
<keyword evidence="1" id="KW-0812">Transmembrane</keyword>
<keyword evidence="1" id="KW-0472">Membrane</keyword>
<dbReference type="AlphaFoldDB" id="X1LG02"/>
<comment type="caution">
    <text evidence="3">The sequence shown here is derived from an EMBL/GenBank/DDBJ whole genome shotgun (WGS) entry which is preliminary data.</text>
</comment>
<evidence type="ECO:0000259" key="2">
    <source>
        <dbReference type="Pfam" id="PF09134"/>
    </source>
</evidence>